<keyword evidence="3 11" id="KW-0812">Transmembrane</keyword>
<evidence type="ECO:0000256" key="3">
    <source>
        <dbReference type="ARBA" id="ARBA00022692"/>
    </source>
</evidence>
<evidence type="ECO:0000313" key="14">
    <source>
        <dbReference type="EMBL" id="KAF5778266.1"/>
    </source>
</evidence>
<feature type="transmembrane region" description="Helical" evidence="11">
    <location>
        <begin position="550"/>
        <end position="570"/>
    </location>
</feature>
<evidence type="ECO:0000256" key="5">
    <source>
        <dbReference type="ARBA" id="ARBA00023065"/>
    </source>
</evidence>
<dbReference type="FunFam" id="3.40.50.2300:FF:000188">
    <property type="entry name" value="Glutamate receptor"/>
    <property type="match status" value="1"/>
</dbReference>
<dbReference type="GO" id="GO:0038023">
    <property type="term" value="F:signaling receptor activity"/>
    <property type="evidence" value="ECO:0000318"/>
    <property type="project" value="GO_Central"/>
</dbReference>
<dbReference type="GO" id="GO:0015276">
    <property type="term" value="F:ligand-gated monoatomic ion channel activity"/>
    <property type="evidence" value="ECO:0000318"/>
    <property type="project" value="GO_Central"/>
</dbReference>
<evidence type="ECO:0000256" key="12">
    <source>
        <dbReference type="SAM" id="SignalP"/>
    </source>
</evidence>
<evidence type="ECO:0000256" key="10">
    <source>
        <dbReference type="ARBA" id="ARBA00023303"/>
    </source>
</evidence>
<keyword evidence="12" id="KW-0732">Signal</keyword>
<evidence type="ECO:0000256" key="4">
    <source>
        <dbReference type="ARBA" id="ARBA00022989"/>
    </source>
</evidence>
<keyword evidence="8" id="KW-0325">Glycoprotein</keyword>
<keyword evidence="6 11" id="KW-0472">Membrane</keyword>
<keyword evidence="7 15" id="KW-0675">Receptor</keyword>
<dbReference type="Proteomes" id="UP000215914">
    <property type="component" value="Chromosome 12"/>
</dbReference>
<dbReference type="InterPro" id="IPR001638">
    <property type="entry name" value="Solute-binding_3/MltF_N"/>
</dbReference>
<comment type="subcellular location">
    <subcellularLocation>
        <location evidence="1">Membrane</location>
        <topology evidence="1">Multi-pass membrane protein</topology>
    </subcellularLocation>
</comment>
<accession>A0A251T625</accession>
<keyword evidence="10" id="KW-0407">Ion channel</keyword>
<dbReference type="FunFam" id="3.40.190.10:FF:000054">
    <property type="entry name" value="Glutamate receptor"/>
    <property type="match status" value="1"/>
</dbReference>
<dbReference type="EMBL" id="CM007901">
    <property type="protein sequence ID" value="OTG05361.1"/>
    <property type="molecule type" value="Genomic_DNA"/>
</dbReference>
<evidence type="ECO:0000256" key="2">
    <source>
        <dbReference type="ARBA" id="ARBA00022448"/>
    </source>
</evidence>
<dbReference type="InterPro" id="IPR028082">
    <property type="entry name" value="Peripla_BP_I"/>
</dbReference>
<evidence type="ECO:0000256" key="1">
    <source>
        <dbReference type="ARBA" id="ARBA00004141"/>
    </source>
</evidence>
<reference evidence="14" key="3">
    <citation type="submission" date="2020-06" db="EMBL/GenBank/DDBJ databases">
        <title>Helianthus annuus Genome sequencing and assembly Release 2.</title>
        <authorList>
            <person name="Gouzy J."/>
            <person name="Langlade N."/>
            <person name="Munos S."/>
        </authorList>
    </citation>
    <scope>NUCLEOTIDE SEQUENCE</scope>
    <source>
        <tissue evidence="14">Leaves</tissue>
    </source>
</reference>
<dbReference type="Pfam" id="PF01094">
    <property type="entry name" value="ANF_receptor"/>
    <property type="match status" value="1"/>
</dbReference>
<reference evidence="14 16" key="1">
    <citation type="journal article" date="2017" name="Nature">
        <title>The sunflower genome provides insights into oil metabolism, flowering and Asterid evolution.</title>
        <authorList>
            <person name="Badouin H."/>
            <person name="Gouzy J."/>
            <person name="Grassa C.J."/>
            <person name="Murat F."/>
            <person name="Staton S.E."/>
            <person name="Cottret L."/>
            <person name="Lelandais-Briere C."/>
            <person name="Owens G.L."/>
            <person name="Carrere S."/>
            <person name="Mayjonade B."/>
            <person name="Legrand L."/>
            <person name="Gill N."/>
            <person name="Kane N.C."/>
            <person name="Bowers J.E."/>
            <person name="Hubner S."/>
            <person name="Bellec A."/>
            <person name="Berard A."/>
            <person name="Berges H."/>
            <person name="Blanchet N."/>
            <person name="Boniface M.C."/>
            <person name="Brunel D."/>
            <person name="Catrice O."/>
            <person name="Chaidir N."/>
            <person name="Claudel C."/>
            <person name="Donnadieu C."/>
            <person name="Faraut T."/>
            <person name="Fievet G."/>
            <person name="Helmstetter N."/>
            <person name="King M."/>
            <person name="Knapp S.J."/>
            <person name="Lai Z."/>
            <person name="Le Paslier M.C."/>
            <person name="Lippi Y."/>
            <person name="Lorenzon L."/>
            <person name="Mandel J.R."/>
            <person name="Marage G."/>
            <person name="Marchand G."/>
            <person name="Marquand E."/>
            <person name="Bret-Mestries E."/>
            <person name="Morien E."/>
            <person name="Nambeesan S."/>
            <person name="Nguyen T."/>
            <person name="Pegot-Espagnet P."/>
            <person name="Pouilly N."/>
            <person name="Raftis F."/>
            <person name="Sallet E."/>
            <person name="Schiex T."/>
            <person name="Thomas J."/>
            <person name="Vandecasteele C."/>
            <person name="Vares D."/>
            <person name="Vear F."/>
            <person name="Vautrin S."/>
            <person name="Crespi M."/>
            <person name="Mangin B."/>
            <person name="Burke J.M."/>
            <person name="Salse J."/>
            <person name="Munos S."/>
            <person name="Vincourt P."/>
            <person name="Rieseberg L.H."/>
            <person name="Langlade N.B."/>
        </authorList>
    </citation>
    <scope>NUCLEOTIDE SEQUENCE [LARGE SCALE GENOMIC DNA]</scope>
    <source>
        <strain evidence="16">cv. SF193</strain>
        <tissue evidence="14">Leaves</tissue>
    </source>
</reference>
<feature type="transmembrane region" description="Helical" evidence="11">
    <location>
        <begin position="614"/>
        <end position="638"/>
    </location>
</feature>
<protein>
    <submittedName>
        <fullName evidence="14 15">Periplasmic binding protein-like I</fullName>
    </submittedName>
</protein>
<evidence type="ECO:0000256" key="11">
    <source>
        <dbReference type="SAM" id="Phobius"/>
    </source>
</evidence>
<dbReference type="OMA" id="EWHVPRH"/>
<feature type="signal peptide" evidence="12">
    <location>
        <begin position="1"/>
        <end position="18"/>
    </location>
</feature>
<dbReference type="InterPro" id="IPR001828">
    <property type="entry name" value="ANF_lig-bd_rcpt"/>
</dbReference>
<dbReference type="EMBL" id="MNCJ02000327">
    <property type="protein sequence ID" value="KAF5778266.1"/>
    <property type="molecule type" value="Genomic_DNA"/>
</dbReference>
<dbReference type="SUPFAM" id="SSF53850">
    <property type="entry name" value="Periplasmic binding protein-like II"/>
    <property type="match status" value="1"/>
</dbReference>
<dbReference type="CDD" id="cd19990">
    <property type="entry name" value="PBP1_GABAb_receptor_plant"/>
    <property type="match status" value="1"/>
</dbReference>
<dbReference type="PANTHER" id="PTHR34836:SF9">
    <property type="entry name" value="RECEPTOR LIGAND BINDING REGION DOMAIN-CONTAINING PROTEIN"/>
    <property type="match status" value="1"/>
</dbReference>
<proteinExistence type="predicted"/>
<dbReference type="Pfam" id="PF00060">
    <property type="entry name" value="Lig_chan"/>
    <property type="match status" value="1"/>
</dbReference>
<dbReference type="SUPFAM" id="SSF53822">
    <property type="entry name" value="Periplasmic binding protein-like I"/>
    <property type="match status" value="1"/>
</dbReference>
<keyword evidence="4 11" id="KW-1133">Transmembrane helix</keyword>
<keyword evidence="2" id="KW-0813">Transport</keyword>
<dbReference type="PANTHER" id="PTHR34836">
    <property type="entry name" value="OS06G0188250 PROTEIN"/>
    <property type="match status" value="1"/>
</dbReference>
<evidence type="ECO:0000313" key="15">
    <source>
        <dbReference type="EMBL" id="OTG05361.1"/>
    </source>
</evidence>
<dbReference type="Gene3D" id="3.40.190.10">
    <property type="entry name" value="Periplasmic binding protein-like II"/>
    <property type="match status" value="1"/>
</dbReference>
<dbReference type="FunFam" id="1.10.287.70:FF:000172">
    <property type="entry name" value="Glutamate receptor"/>
    <property type="match status" value="1"/>
</dbReference>
<dbReference type="GO" id="GO:0005886">
    <property type="term" value="C:plasma membrane"/>
    <property type="evidence" value="ECO:0000318"/>
    <property type="project" value="GO_Central"/>
</dbReference>
<dbReference type="Gramene" id="mRNA:HanXRQr2_Chr12g0545491">
    <property type="protein sequence ID" value="mRNA:HanXRQr2_Chr12g0545491"/>
    <property type="gene ID" value="HanXRQr2_Chr12g0545491"/>
</dbReference>
<keyword evidence="5" id="KW-0406">Ion transport</keyword>
<dbReference type="Gene3D" id="3.40.50.2300">
    <property type="match status" value="3"/>
</dbReference>
<feature type="domain" description="Ionotropic glutamate receptor C-terminal" evidence="13">
    <location>
        <begin position="433"/>
        <end position="749"/>
    </location>
</feature>
<organism evidence="15 16">
    <name type="scientific">Helianthus annuus</name>
    <name type="common">Common sunflower</name>
    <dbReference type="NCBI Taxonomy" id="4232"/>
    <lineage>
        <taxon>Eukaryota</taxon>
        <taxon>Viridiplantae</taxon>
        <taxon>Streptophyta</taxon>
        <taxon>Embryophyta</taxon>
        <taxon>Tracheophyta</taxon>
        <taxon>Spermatophyta</taxon>
        <taxon>Magnoliopsida</taxon>
        <taxon>eudicotyledons</taxon>
        <taxon>Gunneridae</taxon>
        <taxon>Pentapetalae</taxon>
        <taxon>asterids</taxon>
        <taxon>campanulids</taxon>
        <taxon>Asterales</taxon>
        <taxon>Asteraceae</taxon>
        <taxon>Asteroideae</taxon>
        <taxon>Heliantheae alliance</taxon>
        <taxon>Heliantheae</taxon>
        <taxon>Helianthus</taxon>
    </lineage>
</organism>
<dbReference type="InterPro" id="IPR001320">
    <property type="entry name" value="Iontro_rcpt_C"/>
</dbReference>
<dbReference type="SMART" id="SM00079">
    <property type="entry name" value="PBPe"/>
    <property type="match status" value="1"/>
</dbReference>
<feature type="chain" id="PRO_5041059943" evidence="12">
    <location>
        <begin position="19"/>
        <end position="751"/>
    </location>
</feature>
<name>A0A251T625_HELAN</name>
<evidence type="ECO:0000256" key="6">
    <source>
        <dbReference type="ARBA" id="ARBA00023136"/>
    </source>
</evidence>
<evidence type="ECO:0000313" key="16">
    <source>
        <dbReference type="Proteomes" id="UP000215914"/>
    </source>
</evidence>
<evidence type="ECO:0000256" key="9">
    <source>
        <dbReference type="ARBA" id="ARBA00023286"/>
    </source>
</evidence>
<dbReference type="Gene3D" id="1.10.287.70">
    <property type="match status" value="1"/>
</dbReference>
<dbReference type="InterPro" id="IPR044440">
    <property type="entry name" value="GABAb_receptor_plant_PBP1"/>
</dbReference>
<dbReference type="InterPro" id="IPR015683">
    <property type="entry name" value="Ionotropic_Glu_rcpt"/>
</dbReference>
<dbReference type="InParanoid" id="A0A251T625"/>
<keyword evidence="16" id="KW-1185">Reference proteome</keyword>
<keyword evidence="9" id="KW-1071">Ligand-gated ion channel</keyword>
<dbReference type="Pfam" id="PF00497">
    <property type="entry name" value="SBP_bac_3"/>
    <property type="match status" value="1"/>
</dbReference>
<reference evidence="15" key="2">
    <citation type="submission" date="2017-02" db="EMBL/GenBank/DDBJ databases">
        <title>Sunflower complete genome.</title>
        <authorList>
            <person name="Langlade N."/>
            <person name="Munos S."/>
        </authorList>
    </citation>
    <scope>NUCLEOTIDE SEQUENCE [LARGE SCALE GENOMIC DNA]</scope>
    <source>
        <tissue evidence="15">Leaves</tissue>
    </source>
</reference>
<dbReference type="AlphaFoldDB" id="A0A251T625"/>
<evidence type="ECO:0000256" key="8">
    <source>
        <dbReference type="ARBA" id="ARBA00023180"/>
    </source>
</evidence>
<sequence>MTNYKQFLLFFLIVNVVATRIQNITSGASSIGVILDMTSRAGKEARVAMEIAIDDFNTKIEKNLSLYTRNSHGNIVQAIRHASDLIDTHKVEAILGLQTLEEVLSVGEIVSKAQIPALSLLDSVPRWALDRFSFLVQASPSQFAQMKAFIAILEYCGWNSFTFIYEDINSASTLITPHLMEAIKESGVHMSSIVRLSSLSSFSSSSLLGELGRINTKPCRVFLLHASLEMGIHIFQNAKSLGMMERGYVWITTNLITDLLHTVNSSVFSTMEGVVGLGSSFPEQDSQFHDFSAKFQKKFKTEQPEEETNIPGIFAVEAYDATWTLALALSRKNMSGQTLLDELSSISLTGITGEVQLINRQSIESHIFQLVNVIGKYYRQLGFWSEGHGFSEVINDRVIYSTSLQNLGHIFWPGKPLHTPRGWSIPTNVKPLRVGVPTMAVFKEFVDVKYDHDDHSFTITGYSIELFEETVKRLPYYLPYEFYPFTGSYDSLVKQVYLKNFDAVIGDVSVVSSRYQYAEFTHPFTETGLMMVVPITPYHQQWLFVKPFTFGMWIITILFNIYNALVIYLIERKHSPELQGSVMNQTGILLSLAFTRTFSKNSDEVHSNLTRMTTVAWIFAAIIIGQCYTASLTSMLTIRRLKPQVTDYEALKNSNAVVGYSKGSHVARYLEDVLGFKSENLRNFTSPEEYAYALKNRHIAAVFLETPLTKLFLAKYCKSFTTAGTTFRDGGFGFVRLLPFDFLIFLHCYLK</sequence>
<gene>
    <name evidence="15" type="ORF">HannXRQ_Chr12g0372711</name>
    <name evidence="14" type="ORF">HanXRQr2_Chr12g0545491</name>
</gene>
<evidence type="ECO:0000259" key="13">
    <source>
        <dbReference type="SMART" id="SM00079"/>
    </source>
</evidence>
<evidence type="ECO:0000256" key="7">
    <source>
        <dbReference type="ARBA" id="ARBA00023170"/>
    </source>
</evidence>
<dbReference type="CDD" id="cd13686">
    <property type="entry name" value="GluR_Plant"/>
    <property type="match status" value="1"/>
</dbReference>